<sequence>MEEASSGAEPPGKDFLLSPAPPQLGKARFGRPRGGRGLRLGSGSGSGRASRAQRGDRPAVGAFGNLHSLGRSLSFPSTRGANRKRAAGLSDGRAPGPMSTADGERGGEWTRRRGAGLPGGLSPSSPLLGWRLHLLCFPHSQSK</sequence>
<proteinExistence type="predicted"/>
<organism evidence="2 3">
    <name type="scientific">Pipistrellus nathusii</name>
    <name type="common">Nathusius' pipistrelle</name>
    <dbReference type="NCBI Taxonomy" id="59473"/>
    <lineage>
        <taxon>Eukaryota</taxon>
        <taxon>Metazoa</taxon>
        <taxon>Chordata</taxon>
        <taxon>Craniata</taxon>
        <taxon>Vertebrata</taxon>
        <taxon>Euteleostomi</taxon>
        <taxon>Mammalia</taxon>
        <taxon>Eutheria</taxon>
        <taxon>Laurasiatheria</taxon>
        <taxon>Chiroptera</taxon>
        <taxon>Yangochiroptera</taxon>
        <taxon>Vespertilionidae</taxon>
        <taxon>Pipistrellus</taxon>
    </lineage>
</organism>
<name>A0ABP0AE30_PIPNA</name>
<protein>
    <submittedName>
        <fullName evidence="2">Uncharacterized protein</fullName>
    </submittedName>
</protein>
<evidence type="ECO:0000313" key="2">
    <source>
        <dbReference type="EMBL" id="CAK6448484.1"/>
    </source>
</evidence>
<keyword evidence="3" id="KW-1185">Reference proteome</keyword>
<gene>
    <name evidence="2" type="ORF">MPIPNATIZW_LOCUS16790</name>
</gene>
<feature type="region of interest" description="Disordered" evidence="1">
    <location>
        <begin position="1"/>
        <end position="123"/>
    </location>
</feature>
<reference evidence="2" key="1">
    <citation type="submission" date="2023-12" db="EMBL/GenBank/DDBJ databases">
        <authorList>
            <person name="Brown T."/>
        </authorList>
    </citation>
    <scope>NUCLEOTIDE SEQUENCE</scope>
</reference>
<evidence type="ECO:0000256" key="1">
    <source>
        <dbReference type="SAM" id="MobiDB-lite"/>
    </source>
</evidence>
<dbReference type="Proteomes" id="UP001314169">
    <property type="component" value="Chromosome 8"/>
</dbReference>
<feature type="compositionally biased region" description="Gly residues" evidence="1">
    <location>
        <begin position="37"/>
        <end position="46"/>
    </location>
</feature>
<dbReference type="EMBL" id="OY882865">
    <property type="protein sequence ID" value="CAK6448484.1"/>
    <property type="molecule type" value="Genomic_DNA"/>
</dbReference>
<evidence type="ECO:0000313" key="3">
    <source>
        <dbReference type="Proteomes" id="UP001314169"/>
    </source>
</evidence>
<feature type="compositionally biased region" description="Basic and acidic residues" evidence="1">
    <location>
        <begin position="102"/>
        <end position="111"/>
    </location>
</feature>
<accession>A0ABP0AE30</accession>